<name>W5YI96_9GAMM</name>
<sequence>MNRQYAAPTKTLVWSTLVLIALFVLSGCSSTRMAYRYADWGVVWWVEDYVTLTDVQKTQLYDDLDDLRGWHCATELPKYQVWLNTLETDVRQQNITPEVLSEHQDELLGFFPPLLSRATPIASRLLASLDDAQVRELTENMAERQRELEQEYLGEDPETTAAARAERTSERLERWLGDLNDNQQAIVTRWSEQRDRQTEIWLQGRRNWQLAFIDALERRQEPGFEQEVARLLNESTSIRGEEYEAMMERSRVALNTLIHDVVAAGNTTQLAHLENRTVELNRDFEALTCSPGSEIAES</sequence>
<dbReference type="STRING" id="1420916.AU14_09800"/>
<dbReference type="EMBL" id="CP007151">
    <property type="protein sequence ID" value="AHI28806.1"/>
    <property type="molecule type" value="Genomic_DNA"/>
</dbReference>
<evidence type="ECO:0000313" key="2">
    <source>
        <dbReference type="Proteomes" id="UP000061489"/>
    </source>
</evidence>
<dbReference type="HOGENOM" id="CLU_061560_0_0_6"/>
<dbReference type="PIRSF" id="PIRSF028200">
    <property type="entry name" value="UCP028200"/>
    <property type="match status" value="1"/>
</dbReference>
<accession>W5YI96</accession>
<evidence type="ECO:0000313" key="1">
    <source>
        <dbReference type="EMBL" id="AHI28806.1"/>
    </source>
</evidence>
<keyword evidence="2" id="KW-1185">Reference proteome</keyword>
<gene>
    <name evidence="1" type="ORF">AU14_09800</name>
</gene>
<dbReference type="Pfam" id="PF19795">
    <property type="entry name" value="DUF6279"/>
    <property type="match status" value="1"/>
</dbReference>
<evidence type="ECO:0008006" key="3">
    <source>
        <dbReference type="Google" id="ProtNLM"/>
    </source>
</evidence>
<proteinExistence type="predicted"/>
<dbReference type="AlphaFoldDB" id="W5YI96"/>
<dbReference type="InterPro" id="IPR016875">
    <property type="entry name" value="UCP028200"/>
</dbReference>
<dbReference type="KEGG" id="msx:AU14_09800"/>
<organism evidence="1 2">
    <name type="scientific">Marinobacter similis</name>
    <dbReference type="NCBI Taxonomy" id="1420916"/>
    <lineage>
        <taxon>Bacteria</taxon>
        <taxon>Pseudomonadati</taxon>
        <taxon>Pseudomonadota</taxon>
        <taxon>Gammaproteobacteria</taxon>
        <taxon>Pseudomonadales</taxon>
        <taxon>Marinobacteraceae</taxon>
        <taxon>Marinobacter</taxon>
    </lineage>
</organism>
<protein>
    <recommendedName>
        <fullName evidence="3">Lipoprotein</fullName>
    </recommendedName>
</protein>
<dbReference type="OrthoDB" id="5767052at2"/>
<reference evidence="1 2" key="1">
    <citation type="journal article" date="2014" name="Genome Announc.">
        <title>Draft Genome Sequences of Marinobacter similis A3d10T and Marinobacter salarius R9SW1T.</title>
        <authorList>
            <person name="Ivanova E.P."/>
            <person name="Ng H.J."/>
            <person name="Webb H.K."/>
            <person name="Feng G."/>
            <person name="Oshima K."/>
            <person name="Hattori M."/>
            <person name="Ohkuma M."/>
            <person name="Sergeev A.F."/>
            <person name="Mikhailov V.V."/>
            <person name="Crawford R.J."/>
            <person name="Sawabe T."/>
        </authorList>
    </citation>
    <scope>NUCLEOTIDE SEQUENCE [LARGE SCALE GENOMIC DNA]</scope>
    <source>
        <strain evidence="1 2">A3d10</strain>
    </source>
</reference>
<dbReference type="Proteomes" id="UP000061489">
    <property type="component" value="Chromosome"/>
</dbReference>
<dbReference type="PROSITE" id="PS51257">
    <property type="entry name" value="PROKAR_LIPOPROTEIN"/>
    <property type="match status" value="1"/>
</dbReference>